<sequence>MWADISREFADSPSQARVMRFLLENGFGINEEGRIVCNSIEIPATHIGRAIETDRRVVDATARRILKNPGLREIFTRMRAAPDLSRVAEALGLSVITLLPKDAQEKGIVGAAVKVLVDHDLSIRQIFVTDPYLAEEPKLVMIVDEEKVPASVYEDLRALPQVKQLII</sequence>
<dbReference type="GeneID" id="27138057"/>
<organism evidence="1 2">
    <name type="scientific">Methanoculleus bourgensis</name>
    <dbReference type="NCBI Taxonomy" id="83986"/>
    <lineage>
        <taxon>Archaea</taxon>
        <taxon>Methanobacteriati</taxon>
        <taxon>Methanobacteriota</taxon>
        <taxon>Stenosarchaea group</taxon>
        <taxon>Methanomicrobia</taxon>
        <taxon>Methanomicrobiales</taxon>
        <taxon>Methanomicrobiaceae</taxon>
        <taxon>Methanoculleus</taxon>
    </lineage>
</organism>
<dbReference type="RefSeq" id="WP_062264694.1">
    <property type="nucleotide sequence ID" value="NZ_DAIMMY010000115.1"/>
</dbReference>
<dbReference type="Proteomes" id="UP000069850">
    <property type="component" value="Chromosome 1"/>
</dbReference>
<proteinExistence type="predicted"/>
<evidence type="ECO:0000313" key="2">
    <source>
        <dbReference type="Proteomes" id="UP000069850"/>
    </source>
</evidence>
<dbReference type="OrthoDB" id="30884at2157"/>
<dbReference type="KEGG" id="mema:MMAB1_2395"/>
<accession>A0A0X3BNF6</accession>
<evidence type="ECO:0000313" key="1">
    <source>
        <dbReference type="EMBL" id="CVK33608.1"/>
    </source>
</evidence>
<protein>
    <submittedName>
        <fullName evidence="1">Uncharacterized protein</fullName>
    </submittedName>
</protein>
<name>A0A0X3BNF6_9EURY</name>
<gene>
    <name evidence="1" type="ORF">MMAB1_2395</name>
</gene>
<reference evidence="1 2" key="1">
    <citation type="submission" date="2016-01" db="EMBL/GenBank/DDBJ databases">
        <authorList>
            <person name="Manzoor S."/>
        </authorList>
    </citation>
    <scope>NUCLEOTIDE SEQUENCE [LARGE SCALE GENOMIC DNA]</scope>
    <source>
        <strain evidence="1">Methanoculleus sp MAB1</strain>
    </source>
</reference>
<dbReference type="AlphaFoldDB" id="A0A0X3BNF6"/>
<dbReference type="InterPro" id="IPR014424">
    <property type="entry name" value="UCP004897_ACT"/>
</dbReference>
<dbReference type="PIRSF" id="PIRSF004897">
    <property type="entry name" value="UCP004897_ACT"/>
    <property type="match status" value="1"/>
</dbReference>
<dbReference type="EMBL" id="LT158599">
    <property type="protein sequence ID" value="CVK33608.1"/>
    <property type="molecule type" value="Genomic_DNA"/>
</dbReference>